<evidence type="ECO:0000259" key="3">
    <source>
        <dbReference type="Pfam" id="PF13205"/>
    </source>
</evidence>
<dbReference type="InterPro" id="IPR008969">
    <property type="entry name" value="CarboxyPept-like_regulatory"/>
</dbReference>
<feature type="chain" id="PRO_5013836388" description="SbsA Ig-like domain-containing protein" evidence="2">
    <location>
        <begin position="22"/>
        <end position="1804"/>
    </location>
</feature>
<dbReference type="PANTHER" id="PTHR46928">
    <property type="entry name" value="MESENCHYME-SPECIFIC CELL SURFACE GLYCOPROTEIN"/>
    <property type="match status" value="1"/>
</dbReference>
<dbReference type="SUPFAM" id="SSF51004">
    <property type="entry name" value="C-terminal (heme d1) domain of cytochrome cd1-nitrite reductase"/>
    <property type="match status" value="1"/>
</dbReference>
<dbReference type="InterPro" id="IPR013211">
    <property type="entry name" value="LVIVD"/>
</dbReference>
<sequence length="1804" mass="198228">MNQFVSLLLCLIMFIPASIHAQQIKNAIPSDAGDNNPNSFRFMPDNTDKQLSNKENAPLSRLEVNDGSIAIFVDGQNLCLDSTPAETRKKLLGMDLSNAAGWPDVKITPGYIGVDPELGRFKFADGDMEISRLIGKYDALHTAYGVFVQDGYAYIANFQQGLEIIDISNPEKPIPTGRYDTDGWAYEVFVSGKYAFVADGYAGLQIIDISSPKNPVLLGSCDTPGWAYDVQVVGKYAFVADYRGGLQIIDISNPLQPVIASSLLIVGAQCRGIYVLNNYAYIADDKSGMYIVDISDPTHPTLLSTYKNNAQAKGVFVTNNYAYLVNYQSLLEVIDVSNPQNPVLKARLSLPGNLYDIVGFDRYAYIAASGQGIHIVDLTELTNPRLINTYKTTGKAFDIAVANGYAFVANDYQGLEIINVPYPSELPLGKITVDYYQTDLKASLTSPDGGEVWNIGNQQNIVWDIKGGIPPYTVDISYAMDGLYPLNPNIIKGLKQQSAEPNAYIWTIPPVVSDRLSVTVSVVDSKGNRAIDSSNGYFILKSDTAMKDKKAPLLILLKGITDKECLMGGAKLDLGWLISGGISPYTVDLYYSIDNGKTYSVIDSNLSQASYPWILPQVDSQAIRIKAIATDTFGERTTTVSETFKIDATSPTVVYTNIPDGQTGIETGIMPFVIQFSEKMDVNQQDIFGITPFASHTVSWNGTGNILTIIPNISLPDATYTLSLHITARDVVGNNLTQGYKWSFKTAKEDEISNVKVINTANFGLSISGAYKYTSNHGDNISFGLEILNTAGVPLVPYRIIPVTIKKGKGVFTIEAFYIGSQSIASEGIKLMMIGDGKPFYTKYNPYPKEWVSPLAVVVKTDKGTIYQGDFVTLSLVVSTLFLPLDMRELSFDNAIGDLRMRDSTGNVIFQWSKQNLAGGKTVSLPDNGTKILLQSTWLADKTGEFVLDGWLNKSSIYPQIQCSGLRFEVQQPRLGILSGKVTDIVTRQPVQNATVTIGNSSVITDRNGDYRFIDIEPGIYALGIQARGYQPYKREQMNIKRGEQRQDIAMNSTSELQFSIVLDKNGFGVDESIVAIAVLSCSGTRTITVSGLSLESESLSLEIETPTHQIVRYIGPFSSGLPPVITLKPGEQTSLKLELSHLAFGNKLELISGYKITSPGKYTLKTTYNSWGNQPKRWIGKYEANPVGFEIGMTSVKTDTVETSMPQSGTTSAATDVVQPLVTITQLMDWEMQITARSGQITSTAILGMYAGASNGFDAEFDEPLPPAPADKAYLQVYFPHKDWGMVFENFSRDIRGYATDTTIGFEVRTSLSDAITLSFMGIPSRYDAILKDIDNNQSWDLRTTAKWNLQGRTLYRLELSLKATAGGVTQAKNSSHTFGQGWNLISVPIGSNQQASSIFKNTHYLYGYNHTKQGYEDAATIVGGNAYWLGMLGTATIAVEDNPTVKEIILPLKPGWNMIGCPFNFVPDWSRVLVERNGVRKGLKEAVDAGWVMDILYEYKNGNYQLASGIKPWGGYWFAALVECSLIVPDISVNILQAAPLERIGINLPEVLPHAPTVDSWQVGLHVTAGGYKDMANYGPRFGVNRSSSPGLDVADRPEPPEPQGGFVTLYFTHPQEGVFNRFDWDMRPPGSTTTWEFEVKTNLSEEKIAITWGKEYLPQGYCLSLIDMDSQSQTSIVMDKENDYTYTCPQYQGLSVRHFMVQAIKQETAGVQVGKIGDFNGLKIWPNPATGKPMCFDKINGKANLKILSLAGELVKDVDVDTSYKWNLDNDGYEPVASGLYIYIISDGLGNKRVGRVAVIK</sequence>
<organism evidence="4 5">
    <name type="scientific">Candidatus Desantisbacteria bacterium CG23_combo_of_CG06-09_8_20_14_all_40_23</name>
    <dbReference type="NCBI Taxonomy" id="1974550"/>
    <lineage>
        <taxon>Bacteria</taxon>
        <taxon>Candidatus Desantisiibacteriota</taxon>
    </lineage>
</organism>
<dbReference type="InterPro" id="IPR011048">
    <property type="entry name" value="Haem_d1_sf"/>
</dbReference>
<accession>A0A2H0A484</accession>
<dbReference type="SUPFAM" id="SSF49464">
    <property type="entry name" value="Carboxypeptidase regulatory domain-like"/>
    <property type="match status" value="1"/>
</dbReference>
<evidence type="ECO:0000313" key="4">
    <source>
        <dbReference type="EMBL" id="PIP39650.1"/>
    </source>
</evidence>
<dbReference type="Proteomes" id="UP000231067">
    <property type="component" value="Unassembled WGS sequence"/>
</dbReference>
<feature type="signal peptide" evidence="2">
    <location>
        <begin position="1"/>
        <end position="21"/>
    </location>
</feature>
<dbReference type="PANTHER" id="PTHR46928:SF1">
    <property type="entry name" value="MESENCHYME-SPECIFIC CELL SURFACE GLYCOPROTEIN"/>
    <property type="match status" value="1"/>
</dbReference>
<evidence type="ECO:0000256" key="2">
    <source>
        <dbReference type="SAM" id="SignalP"/>
    </source>
</evidence>
<proteinExistence type="predicted"/>
<dbReference type="Pfam" id="PF08309">
    <property type="entry name" value="LVIVD"/>
    <property type="match status" value="7"/>
</dbReference>
<evidence type="ECO:0000256" key="1">
    <source>
        <dbReference type="ARBA" id="ARBA00022729"/>
    </source>
</evidence>
<dbReference type="InterPro" id="IPR052956">
    <property type="entry name" value="Mesenchyme-surface_protein"/>
</dbReference>
<gene>
    <name evidence="4" type="ORF">COX18_09390</name>
</gene>
<reference evidence="4 5" key="1">
    <citation type="submission" date="2017-09" db="EMBL/GenBank/DDBJ databases">
        <title>Depth-based differentiation of microbial function through sediment-hosted aquifers and enrichment of novel symbionts in the deep terrestrial subsurface.</title>
        <authorList>
            <person name="Probst A.J."/>
            <person name="Ladd B."/>
            <person name="Jarett J.K."/>
            <person name="Geller-Mcgrath D.E."/>
            <person name="Sieber C.M."/>
            <person name="Emerson J.B."/>
            <person name="Anantharaman K."/>
            <person name="Thomas B.C."/>
            <person name="Malmstrom R."/>
            <person name="Stieglmeier M."/>
            <person name="Klingl A."/>
            <person name="Woyke T."/>
            <person name="Ryan C.M."/>
            <person name="Banfield J.F."/>
        </authorList>
    </citation>
    <scope>NUCLEOTIDE SEQUENCE [LARGE SCALE GENOMIC DNA]</scope>
    <source>
        <strain evidence="4">CG23_combo_of_CG06-09_8_20_14_all_40_23</strain>
    </source>
</reference>
<dbReference type="InterPro" id="IPR032812">
    <property type="entry name" value="SbsA_Ig"/>
</dbReference>
<evidence type="ECO:0000313" key="5">
    <source>
        <dbReference type="Proteomes" id="UP000231067"/>
    </source>
</evidence>
<feature type="domain" description="SbsA Ig-like" evidence="3">
    <location>
        <begin position="647"/>
        <end position="746"/>
    </location>
</feature>
<dbReference type="Gene3D" id="2.60.40.1120">
    <property type="entry name" value="Carboxypeptidase-like, regulatory domain"/>
    <property type="match status" value="1"/>
</dbReference>
<dbReference type="Pfam" id="PF13205">
    <property type="entry name" value="Big_5"/>
    <property type="match status" value="1"/>
</dbReference>
<keyword evidence="1 2" id="KW-0732">Signal</keyword>
<dbReference type="Pfam" id="PF13620">
    <property type="entry name" value="CarboxypepD_reg"/>
    <property type="match status" value="1"/>
</dbReference>
<protein>
    <recommendedName>
        <fullName evidence="3">SbsA Ig-like domain-containing protein</fullName>
    </recommendedName>
</protein>
<comment type="caution">
    <text evidence="4">The sequence shown here is derived from an EMBL/GenBank/DDBJ whole genome shotgun (WGS) entry which is preliminary data.</text>
</comment>
<dbReference type="EMBL" id="PCSH01000159">
    <property type="protein sequence ID" value="PIP39650.1"/>
    <property type="molecule type" value="Genomic_DNA"/>
</dbReference>
<name>A0A2H0A484_9BACT</name>